<dbReference type="Proteomes" id="UP001060085">
    <property type="component" value="Linkage Group LG05"/>
</dbReference>
<name>A0ACC0AQF9_CATRO</name>
<dbReference type="EMBL" id="CM044705">
    <property type="protein sequence ID" value="KAI5662495.1"/>
    <property type="molecule type" value="Genomic_DNA"/>
</dbReference>
<comment type="caution">
    <text evidence="1">The sequence shown here is derived from an EMBL/GenBank/DDBJ whole genome shotgun (WGS) entry which is preliminary data.</text>
</comment>
<protein>
    <submittedName>
        <fullName evidence="1">Uncharacterized protein</fullName>
    </submittedName>
</protein>
<organism evidence="1 2">
    <name type="scientific">Catharanthus roseus</name>
    <name type="common">Madagascar periwinkle</name>
    <name type="synonym">Vinca rosea</name>
    <dbReference type="NCBI Taxonomy" id="4058"/>
    <lineage>
        <taxon>Eukaryota</taxon>
        <taxon>Viridiplantae</taxon>
        <taxon>Streptophyta</taxon>
        <taxon>Embryophyta</taxon>
        <taxon>Tracheophyta</taxon>
        <taxon>Spermatophyta</taxon>
        <taxon>Magnoliopsida</taxon>
        <taxon>eudicotyledons</taxon>
        <taxon>Gunneridae</taxon>
        <taxon>Pentapetalae</taxon>
        <taxon>asterids</taxon>
        <taxon>lamiids</taxon>
        <taxon>Gentianales</taxon>
        <taxon>Apocynaceae</taxon>
        <taxon>Rauvolfioideae</taxon>
        <taxon>Vinceae</taxon>
        <taxon>Catharanthinae</taxon>
        <taxon>Catharanthus</taxon>
    </lineage>
</organism>
<accession>A0ACC0AQF9</accession>
<evidence type="ECO:0000313" key="1">
    <source>
        <dbReference type="EMBL" id="KAI5662495.1"/>
    </source>
</evidence>
<evidence type="ECO:0000313" key="2">
    <source>
        <dbReference type="Proteomes" id="UP001060085"/>
    </source>
</evidence>
<proteinExistence type="predicted"/>
<keyword evidence="2" id="KW-1185">Reference proteome</keyword>
<sequence length="141" mass="16206">MDAIHPVRVLLFWDSEIARDTYGPYFIGVVQKSWTLPTNRMISHTISSTQGINTINMTEHVTAITEMVSHEPSMLYTIVNDDDDEIDHSDEDYITSSQFESEDNNDAKGEELQSPVIPVTENTMAQWESSQWYSSTRYDYT</sequence>
<gene>
    <name evidence="1" type="ORF">M9H77_21818</name>
</gene>
<reference evidence="2" key="1">
    <citation type="journal article" date="2023" name="Nat. Plants">
        <title>Single-cell RNA sequencing provides a high-resolution roadmap for understanding the multicellular compartmentation of specialized metabolism.</title>
        <authorList>
            <person name="Sun S."/>
            <person name="Shen X."/>
            <person name="Li Y."/>
            <person name="Li Y."/>
            <person name="Wang S."/>
            <person name="Li R."/>
            <person name="Zhang H."/>
            <person name="Shen G."/>
            <person name="Guo B."/>
            <person name="Wei J."/>
            <person name="Xu J."/>
            <person name="St-Pierre B."/>
            <person name="Chen S."/>
            <person name="Sun C."/>
        </authorList>
    </citation>
    <scope>NUCLEOTIDE SEQUENCE [LARGE SCALE GENOMIC DNA]</scope>
</reference>